<dbReference type="Proteomes" id="UP001595715">
    <property type="component" value="Unassembled WGS sequence"/>
</dbReference>
<accession>A0ABV8KC22</accession>
<feature type="coiled-coil region" evidence="1">
    <location>
        <begin position="47"/>
        <end position="74"/>
    </location>
</feature>
<organism evidence="2 3">
    <name type="scientific">Paenibacillus xanthanilyticus</name>
    <dbReference type="NCBI Taxonomy" id="1783531"/>
    <lineage>
        <taxon>Bacteria</taxon>
        <taxon>Bacillati</taxon>
        <taxon>Bacillota</taxon>
        <taxon>Bacilli</taxon>
        <taxon>Bacillales</taxon>
        <taxon>Paenibacillaceae</taxon>
        <taxon>Paenibacillus</taxon>
    </lineage>
</organism>
<comment type="caution">
    <text evidence="2">The sequence shown here is derived from an EMBL/GenBank/DDBJ whole genome shotgun (WGS) entry which is preliminary data.</text>
</comment>
<keyword evidence="1" id="KW-0175">Coiled coil</keyword>
<dbReference type="RefSeq" id="WP_377722175.1">
    <property type="nucleotide sequence ID" value="NZ_JBHSAM010000036.1"/>
</dbReference>
<protein>
    <recommendedName>
        <fullName evidence="4">Chaperone modulatory protein CbpM</fullName>
    </recommendedName>
</protein>
<evidence type="ECO:0000313" key="3">
    <source>
        <dbReference type="Proteomes" id="UP001595715"/>
    </source>
</evidence>
<evidence type="ECO:0008006" key="4">
    <source>
        <dbReference type="Google" id="ProtNLM"/>
    </source>
</evidence>
<dbReference type="EMBL" id="JBHSAM010000036">
    <property type="protein sequence ID" value="MFC4103593.1"/>
    <property type="molecule type" value="Genomic_DNA"/>
</dbReference>
<reference evidence="3" key="1">
    <citation type="journal article" date="2019" name="Int. J. Syst. Evol. Microbiol.">
        <title>The Global Catalogue of Microorganisms (GCM) 10K type strain sequencing project: providing services to taxonomists for standard genome sequencing and annotation.</title>
        <authorList>
            <consortium name="The Broad Institute Genomics Platform"/>
            <consortium name="The Broad Institute Genome Sequencing Center for Infectious Disease"/>
            <person name="Wu L."/>
            <person name="Ma J."/>
        </authorList>
    </citation>
    <scope>NUCLEOTIDE SEQUENCE [LARGE SCALE GENOMIC DNA]</scope>
    <source>
        <strain evidence="3">IBRC-M 10987</strain>
    </source>
</reference>
<keyword evidence="3" id="KW-1185">Reference proteome</keyword>
<evidence type="ECO:0000256" key="1">
    <source>
        <dbReference type="SAM" id="Coils"/>
    </source>
</evidence>
<proteinExistence type="predicted"/>
<sequence length="76" mass="8525">MDIREWLIQNGISPEELDHFEELPVIRDVGEALTLSLQNDDDIGQMLVAMLMRMDEQDAQIAALRDEISALKGEGA</sequence>
<name>A0ABV8KC22_9BACL</name>
<evidence type="ECO:0000313" key="2">
    <source>
        <dbReference type="EMBL" id="MFC4103593.1"/>
    </source>
</evidence>
<gene>
    <name evidence="2" type="ORF">ACFOZ8_28645</name>
</gene>